<keyword evidence="6" id="KW-1185">Reference proteome</keyword>
<dbReference type="PANTHER" id="PTHR44942">
    <property type="entry name" value="METHYLTRANSF_11 DOMAIN-CONTAINING PROTEIN"/>
    <property type="match status" value="1"/>
</dbReference>
<dbReference type="Gene3D" id="3.40.50.150">
    <property type="entry name" value="Vaccinia Virus protein VP39"/>
    <property type="match status" value="1"/>
</dbReference>
<comment type="similarity">
    <text evidence="1">Belongs to the methyltransferase superfamily.</text>
</comment>
<sequence>MSGVEEENILARHKNKWDVLAKENDRYYVRSVHHEQSDEEYEASGKKNVEEHILNDPILMAKLGCLAEKNVLEIGCGSGRITRTLSKHFMNVAALDISRTMLEKARYFVNEENVIFLESNGEDVPLFPASVDFAFSFIVYQHFPTKEAILHSFRQVARSLKPGGVFKVQVRGIANPDPKHWAWGPHFTKEDGLALANSAGLKVIELRGEGSQYFWMLLEKS</sequence>
<evidence type="ECO:0000313" key="5">
    <source>
        <dbReference type="EMBL" id="KXG87411.1"/>
    </source>
</evidence>
<dbReference type="CDD" id="cd02440">
    <property type="entry name" value="AdoMet_MTases"/>
    <property type="match status" value="1"/>
</dbReference>
<feature type="domain" description="Methyltransferase type 11" evidence="4">
    <location>
        <begin position="72"/>
        <end position="166"/>
    </location>
</feature>
<keyword evidence="2" id="KW-0489">Methyltransferase</keyword>
<dbReference type="Proteomes" id="UP000070498">
    <property type="component" value="Unassembled WGS sequence"/>
</dbReference>
<proteinExistence type="inferred from homology"/>
<dbReference type="SUPFAM" id="SSF53335">
    <property type="entry name" value="S-adenosyl-L-methionine-dependent methyltransferases"/>
    <property type="match status" value="1"/>
</dbReference>
<protein>
    <recommendedName>
        <fullName evidence="4">Methyltransferase type 11 domain-containing protein</fullName>
    </recommendedName>
</protein>
<dbReference type="PANTHER" id="PTHR44942:SF4">
    <property type="entry name" value="METHYLTRANSFERASE TYPE 11 DOMAIN-CONTAINING PROTEIN"/>
    <property type="match status" value="1"/>
</dbReference>
<dbReference type="STRING" id="2052828.ATO67_19040"/>
<dbReference type="InterPro" id="IPR029063">
    <property type="entry name" value="SAM-dependent_MTases_sf"/>
</dbReference>
<dbReference type="InterPro" id="IPR013216">
    <property type="entry name" value="Methyltransf_11"/>
</dbReference>
<evidence type="ECO:0000259" key="4">
    <source>
        <dbReference type="Pfam" id="PF08241"/>
    </source>
</evidence>
<dbReference type="RefSeq" id="WP_067652894.1">
    <property type="nucleotide sequence ID" value="NZ_KQ961035.1"/>
</dbReference>
<dbReference type="GO" id="GO:0008757">
    <property type="term" value="F:S-adenosylmethionine-dependent methyltransferase activity"/>
    <property type="evidence" value="ECO:0007669"/>
    <property type="project" value="InterPro"/>
</dbReference>
<accession>A0A135P7L9</accession>
<dbReference type="InterPro" id="IPR051052">
    <property type="entry name" value="Diverse_substrate_MTase"/>
</dbReference>
<gene>
    <name evidence="5" type="ORF">ATO67_19040</name>
</gene>
<evidence type="ECO:0000256" key="1">
    <source>
        <dbReference type="ARBA" id="ARBA00008361"/>
    </source>
</evidence>
<evidence type="ECO:0000313" key="6">
    <source>
        <dbReference type="Proteomes" id="UP000070498"/>
    </source>
</evidence>
<dbReference type="Pfam" id="PF08241">
    <property type="entry name" value="Methyltransf_11"/>
    <property type="match status" value="1"/>
</dbReference>
<keyword evidence="3" id="KW-0808">Transferase</keyword>
<dbReference type="EMBL" id="LNUW01000005">
    <property type="protein sequence ID" value="KXG87411.1"/>
    <property type="molecule type" value="Genomic_DNA"/>
</dbReference>
<comment type="caution">
    <text evidence="5">The sequence shown here is derived from an EMBL/GenBank/DDBJ whole genome shotgun (WGS) entry which is preliminary data.</text>
</comment>
<reference evidence="5 6" key="1">
    <citation type="submission" date="2015-11" db="EMBL/GenBank/DDBJ databases">
        <title>Draft genome sequence of Agrobacterium sp. R89-1.</title>
        <authorList>
            <person name="Zahradnik J."/>
            <person name="Kyslikova E."/>
            <person name="Palyzova A."/>
            <person name="Kyslik P."/>
        </authorList>
    </citation>
    <scope>NUCLEOTIDE SEQUENCE [LARGE SCALE GENOMIC DNA]</scope>
    <source>
        <strain evidence="5 6">R89-1</strain>
    </source>
</reference>
<evidence type="ECO:0000256" key="3">
    <source>
        <dbReference type="ARBA" id="ARBA00022679"/>
    </source>
</evidence>
<evidence type="ECO:0000256" key="2">
    <source>
        <dbReference type="ARBA" id="ARBA00022603"/>
    </source>
</evidence>
<dbReference type="AlphaFoldDB" id="A0A135P7L9"/>
<name>A0A135P7L9_9HYPH</name>
<dbReference type="GO" id="GO:0032259">
    <property type="term" value="P:methylation"/>
    <property type="evidence" value="ECO:0007669"/>
    <property type="project" value="UniProtKB-KW"/>
</dbReference>
<organism evidence="5 6">
    <name type="scientific">Agrobacterium bohemicum</name>
    <dbReference type="NCBI Taxonomy" id="2052828"/>
    <lineage>
        <taxon>Bacteria</taxon>
        <taxon>Pseudomonadati</taxon>
        <taxon>Pseudomonadota</taxon>
        <taxon>Alphaproteobacteria</taxon>
        <taxon>Hyphomicrobiales</taxon>
        <taxon>Rhizobiaceae</taxon>
        <taxon>Rhizobium/Agrobacterium group</taxon>
        <taxon>Agrobacterium</taxon>
    </lineage>
</organism>